<protein>
    <recommendedName>
        <fullName evidence="6">2-amino-3-ketobutyrate coenzyme A ligase</fullName>
        <shortName evidence="6">AKB ligase</shortName>
        <ecNumber evidence="6">2.3.1.29</ecNumber>
    </recommendedName>
    <alternativeName>
        <fullName evidence="6">Glycine acetyltransferase</fullName>
    </alternativeName>
</protein>
<gene>
    <name evidence="6" type="primary">kbl</name>
    <name evidence="8" type="ORF">ACFQ1S_12495</name>
</gene>
<proteinExistence type="inferred from homology"/>
<dbReference type="Gene3D" id="3.90.1150.10">
    <property type="entry name" value="Aspartate Aminotransferase, domain 1"/>
    <property type="match status" value="1"/>
</dbReference>
<feature type="binding site" description="in other chain" evidence="6">
    <location>
        <begin position="208"/>
        <end position="211"/>
    </location>
    <ligand>
        <name>pyridoxal 5'-phosphate</name>
        <dbReference type="ChEBI" id="CHEBI:597326"/>
        <note>ligand shared between dimeric partners</note>
    </ligand>
</feature>
<dbReference type="EMBL" id="JBHTIS010000607">
    <property type="protein sequence ID" value="MFD1046315.1"/>
    <property type="molecule type" value="Genomic_DNA"/>
</dbReference>
<organism evidence="8 9">
    <name type="scientific">Kibdelosporangium lantanae</name>
    <dbReference type="NCBI Taxonomy" id="1497396"/>
    <lineage>
        <taxon>Bacteria</taxon>
        <taxon>Bacillati</taxon>
        <taxon>Actinomycetota</taxon>
        <taxon>Actinomycetes</taxon>
        <taxon>Pseudonocardiales</taxon>
        <taxon>Pseudonocardiaceae</taxon>
        <taxon>Kibdelosporangium</taxon>
    </lineage>
</organism>
<dbReference type="EC" id="2.3.1.29" evidence="6"/>
<evidence type="ECO:0000256" key="4">
    <source>
        <dbReference type="ARBA" id="ARBA00023315"/>
    </source>
</evidence>
<dbReference type="NCBIfam" id="NF005394">
    <property type="entry name" value="PRK06939.1"/>
    <property type="match status" value="1"/>
</dbReference>
<name>A0ABW3MBI0_9PSEU</name>
<evidence type="ECO:0000256" key="2">
    <source>
        <dbReference type="ARBA" id="ARBA00022679"/>
    </source>
</evidence>
<comment type="caution">
    <text evidence="8">The sequence shown here is derived from an EMBL/GenBank/DDBJ whole genome shotgun (WGS) entry which is preliminary data.</text>
</comment>
<feature type="binding site" evidence="6">
    <location>
        <position position="136"/>
    </location>
    <ligand>
        <name>substrate</name>
    </ligand>
</feature>
<dbReference type="InterPro" id="IPR004839">
    <property type="entry name" value="Aminotransferase_I/II_large"/>
</dbReference>
<dbReference type="Pfam" id="PF00155">
    <property type="entry name" value="Aminotran_1_2"/>
    <property type="match status" value="1"/>
</dbReference>
<comment type="function">
    <text evidence="6">Catalyzes the cleavage of 2-amino-3-ketobutyrate to glycine and acetyl-CoA.</text>
</comment>
<comment type="similarity">
    <text evidence="1 6">Belongs to the class-II pyridoxal-phosphate-dependent aminotransferase family.</text>
</comment>
<feature type="domain" description="Aminotransferase class I/classII large" evidence="7">
    <location>
        <begin position="43"/>
        <end position="385"/>
    </location>
</feature>
<dbReference type="HAMAP" id="MF_00985">
    <property type="entry name" value="2am3keto_CoA_ligase"/>
    <property type="match status" value="1"/>
</dbReference>
<dbReference type="InterPro" id="IPR050087">
    <property type="entry name" value="AON_synthase_class-II"/>
</dbReference>
<comment type="subunit">
    <text evidence="6">Homodimer.</text>
</comment>
<dbReference type="InterPro" id="IPR015421">
    <property type="entry name" value="PyrdxlP-dep_Trfase_major"/>
</dbReference>
<feature type="binding site" description="in other chain" evidence="6">
    <location>
        <position position="183"/>
    </location>
    <ligand>
        <name>pyridoxal 5'-phosphate</name>
        <dbReference type="ChEBI" id="CHEBI:597326"/>
        <note>ligand shared between dimeric partners</note>
    </ligand>
</feature>
<keyword evidence="9" id="KW-1185">Reference proteome</keyword>
<feature type="binding site" description="in other chain" evidence="6">
    <location>
        <begin position="111"/>
        <end position="112"/>
    </location>
    <ligand>
        <name>pyridoxal 5'-phosphate</name>
        <dbReference type="ChEBI" id="CHEBI:597326"/>
        <note>ligand shared between dimeric partners</note>
    </ligand>
</feature>
<dbReference type="CDD" id="cd06454">
    <property type="entry name" value="KBL_like"/>
    <property type="match status" value="1"/>
</dbReference>
<evidence type="ECO:0000313" key="8">
    <source>
        <dbReference type="EMBL" id="MFD1046315.1"/>
    </source>
</evidence>
<dbReference type="InterPro" id="IPR015422">
    <property type="entry name" value="PyrdxlP-dep_Trfase_small"/>
</dbReference>
<feature type="modified residue" description="N6-(pyridoxal phosphate)lysine" evidence="6">
    <location>
        <position position="242"/>
    </location>
</feature>
<reference evidence="9" key="1">
    <citation type="journal article" date="2019" name="Int. J. Syst. Evol. Microbiol.">
        <title>The Global Catalogue of Microorganisms (GCM) 10K type strain sequencing project: providing services to taxonomists for standard genome sequencing and annotation.</title>
        <authorList>
            <consortium name="The Broad Institute Genomics Platform"/>
            <consortium name="The Broad Institute Genome Sequencing Center for Infectious Disease"/>
            <person name="Wu L."/>
            <person name="Ma J."/>
        </authorList>
    </citation>
    <scope>NUCLEOTIDE SEQUENCE [LARGE SCALE GENOMIC DNA]</scope>
    <source>
        <strain evidence="9">JCM 31486</strain>
    </source>
</reference>
<dbReference type="SUPFAM" id="SSF53383">
    <property type="entry name" value="PLP-dependent transferases"/>
    <property type="match status" value="1"/>
</dbReference>
<evidence type="ECO:0000256" key="6">
    <source>
        <dbReference type="HAMAP-Rule" id="MF_00985"/>
    </source>
</evidence>
<evidence type="ECO:0000256" key="3">
    <source>
        <dbReference type="ARBA" id="ARBA00022898"/>
    </source>
</evidence>
<accession>A0ABW3MBI0</accession>
<dbReference type="Gene3D" id="3.40.640.10">
    <property type="entry name" value="Type I PLP-dependent aspartate aminotransferase-like (Major domain)"/>
    <property type="match status" value="1"/>
</dbReference>
<comment type="catalytic activity">
    <reaction evidence="6">
        <text>glycine + acetyl-CoA = (2S)-2-amino-3-oxobutanoate + CoA</text>
        <dbReference type="Rhea" id="RHEA:20736"/>
        <dbReference type="ChEBI" id="CHEBI:57287"/>
        <dbReference type="ChEBI" id="CHEBI:57288"/>
        <dbReference type="ChEBI" id="CHEBI:57305"/>
        <dbReference type="ChEBI" id="CHEBI:78948"/>
        <dbReference type="EC" id="2.3.1.29"/>
    </reaction>
</comment>
<keyword evidence="2 6" id="KW-0808">Transferase</keyword>
<dbReference type="InterPro" id="IPR001917">
    <property type="entry name" value="Aminotrans_II_pyridoxalP_BS"/>
</dbReference>
<dbReference type="PROSITE" id="PS00599">
    <property type="entry name" value="AA_TRANSFER_CLASS_2"/>
    <property type="match status" value="1"/>
</dbReference>
<keyword evidence="3 6" id="KW-0663">Pyridoxal phosphate</keyword>
<dbReference type="InterPro" id="IPR015424">
    <property type="entry name" value="PyrdxlP-dep_Trfase"/>
</dbReference>
<dbReference type="GO" id="GO:0008890">
    <property type="term" value="F:glycine C-acetyltransferase activity"/>
    <property type="evidence" value="ECO:0007669"/>
    <property type="project" value="UniProtKB-EC"/>
</dbReference>
<feature type="binding site" evidence="6">
    <location>
        <position position="366"/>
    </location>
    <ligand>
        <name>substrate</name>
    </ligand>
</feature>
<dbReference type="PANTHER" id="PTHR13693">
    <property type="entry name" value="CLASS II AMINOTRANSFERASE/8-AMINO-7-OXONONANOATE SYNTHASE"/>
    <property type="match status" value="1"/>
</dbReference>
<sequence length="394" mass="42486">MYGAMRDDLKAGLAEIREAGLYKAERVIGTPQNAAVRVGAGAELLNFCANNYLGLADHPTLIAAAKEGLDKWGFGMASVRFICGTQEPHKELEAKLSSFLGTDDTILYSSCFDANGGLFETLLTDQDAVISDELNHASIIDGVRLCKARRYRYKNRDMADLERQLKDSADARYRLIATDGVFSMDGYLAPLDEICALAEQYDALVMVDDSHAVGFTGPTGRGTPELFGVTDRIDVMTGTLGKALGGASGGYVSGRAEIVEMLRQRSRPYLFSNSLAPSITAASLAALELLSSSGELLERLRANTHLFRTRMTEEGFDLLPGEHPIIPVMIGDAAKAARLADLLLEQGIYVIGFSYPVVPHGKARIRTQMSAAHSTADVNKAVDAFVAARAQLEA</sequence>
<evidence type="ECO:0000256" key="5">
    <source>
        <dbReference type="ARBA" id="ARBA00047715"/>
    </source>
</evidence>
<comment type="pathway">
    <text evidence="6">Amino-acid degradation; L-threonine degradation via oxydo-reductase pathway; glycine from L-threonine: step 2/2.</text>
</comment>
<dbReference type="InterPro" id="IPR011282">
    <property type="entry name" value="2am3keto_CoA_ligase"/>
</dbReference>
<evidence type="ECO:0000313" key="9">
    <source>
        <dbReference type="Proteomes" id="UP001597045"/>
    </source>
</evidence>
<feature type="binding site" evidence="6">
    <location>
        <begin position="272"/>
        <end position="273"/>
    </location>
    <ligand>
        <name>pyridoxal 5'-phosphate</name>
        <dbReference type="ChEBI" id="CHEBI:597326"/>
        <note>ligand shared between dimeric partners</note>
    </ligand>
</feature>
<comment type="catalytic activity">
    <reaction evidence="5">
        <text>6-carboxyhexanoyl-[ACP] + L-alanine + H(+) = (8S)-8-amino-7-oxononanoate + holo-[ACP] + CO2</text>
        <dbReference type="Rhea" id="RHEA:42288"/>
        <dbReference type="Rhea" id="RHEA-COMP:9685"/>
        <dbReference type="Rhea" id="RHEA-COMP:9955"/>
        <dbReference type="ChEBI" id="CHEBI:15378"/>
        <dbReference type="ChEBI" id="CHEBI:16526"/>
        <dbReference type="ChEBI" id="CHEBI:57972"/>
        <dbReference type="ChEBI" id="CHEBI:64479"/>
        <dbReference type="ChEBI" id="CHEBI:78846"/>
        <dbReference type="ChEBI" id="CHEBI:149468"/>
        <dbReference type="EC" id="2.3.1.47"/>
    </reaction>
</comment>
<dbReference type="NCBIfam" id="TIGR01822">
    <property type="entry name" value="2am3keto_CoA"/>
    <property type="match status" value="1"/>
</dbReference>
<keyword evidence="4 6" id="KW-0012">Acyltransferase</keyword>
<dbReference type="PANTHER" id="PTHR13693:SF102">
    <property type="entry name" value="2-AMINO-3-KETOBUTYRATE COENZYME A LIGASE, MITOCHONDRIAL"/>
    <property type="match status" value="1"/>
</dbReference>
<feature type="binding site" description="in other chain" evidence="6">
    <location>
        <begin position="239"/>
        <end position="242"/>
    </location>
    <ligand>
        <name>pyridoxal 5'-phosphate</name>
        <dbReference type="ChEBI" id="CHEBI:597326"/>
        <note>ligand shared between dimeric partners</note>
    </ligand>
</feature>
<evidence type="ECO:0000259" key="7">
    <source>
        <dbReference type="Pfam" id="PF00155"/>
    </source>
</evidence>
<evidence type="ECO:0000256" key="1">
    <source>
        <dbReference type="ARBA" id="ARBA00008392"/>
    </source>
</evidence>
<dbReference type="Proteomes" id="UP001597045">
    <property type="component" value="Unassembled WGS sequence"/>
</dbReference>
<comment type="cofactor">
    <cofactor evidence="6">
        <name>pyridoxal 5'-phosphate</name>
        <dbReference type="ChEBI" id="CHEBI:597326"/>
    </cofactor>
    <text evidence="6">Binds 1 pyridoxal phosphate per subunit.</text>
</comment>